<dbReference type="Gene3D" id="3.40.50.620">
    <property type="entry name" value="HUPs"/>
    <property type="match status" value="2"/>
</dbReference>
<dbReference type="InterPro" id="IPR006016">
    <property type="entry name" value="UspA"/>
</dbReference>
<feature type="domain" description="UspA" evidence="2">
    <location>
        <begin position="1"/>
        <end position="140"/>
    </location>
</feature>
<organism evidence="3 4">
    <name type="scientific">Luteibaculum oceani</name>
    <dbReference type="NCBI Taxonomy" id="1294296"/>
    <lineage>
        <taxon>Bacteria</taxon>
        <taxon>Pseudomonadati</taxon>
        <taxon>Bacteroidota</taxon>
        <taxon>Flavobacteriia</taxon>
        <taxon>Flavobacteriales</taxon>
        <taxon>Luteibaculaceae</taxon>
        <taxon>Luteibaculum</taxon>
    </lineage>
</organism>
<dbReference type="PANTHER" id="PTHR46268">
    <property type="entry name" value="STRESS RESPONSE PROTEIN NHAX"/>
    <property type="match status" value="1"/>
</dbReference>
<dbReference type="InterPro" id="IPR006015">
    <property type="entry name" value="Universal_stress_UspA"/>
</dbReference>
<keyword evidence="4" id="KW-1185">Reference proteome</keyword>
<evidence type="ECO:0000313" key="3">
    <source>
        <dbReference type="EMBL" id="TXC78620.1"/>
    </source>
</evidence>
<protein>
    <submittedName>
        <fullName evidence="3">Universal stress protein</fullName>
    </submittedName>
</protein>
<dbReference type="OrthoDB" id="9788959at2"/>
<comment type="similarity">
    <text evidence="1">Belongs to the universal stress protein A family.</text>
</comment>
<gene>
    <name evidence="3" type="ORF">FRX97_07850</name>
</gene>
<dbReference type="EMBL" id="VORB01000006">
    <property type="protein sequence ID" value="TXC78620.1"/>
    <property type="molecule type" value="Genomic_DNA"/>
</dbReference>
<dbReference type="AlphaFoldDB" id="A0A5C6V152"/>
<dbReference type="Pfam" id="PF00582">
    <property type="entry name" value="Usp"/>
    <property type="match status" value="1"/>
</dbReference>
<accession>A0A5C6V152</accession>
<dbReference type="RefSeq" id="WP_147014647.1">
    <property type="nucleotide sequence ID" value="NZ_VORB01000006.1"/>
</dbReference>
<name>A0A5C6V152_9FLAO</name>
<proteinExistence type="inferred from homology"/>
<dbReference type="PANTHER" id="PTHR46268:SF6">
    <property type="entry name" value="UNIVERSAL STRESS PROTEIN UP12"/>
    <property type="match status" value="1"/>
</dbReference>
<dbReference type="CDD" id="cd00293">
    <property type="entry name" value="USP-like"/>
    <property type="match status" value="1"/>
</dbReference>
<sequence>MKHIVIPTKSFEDTLFTFRYAKMWYGIDNVQYRLLNAFEEPSKSADMVISIKDLLHEESKKILEEQKKEILNSFPDAKDCITTTSIYGEISEAINRLNQQHAVDTVVMATTGAGKLKRFFGGSNTAKVVANVSCPVLSVPYKYQQLEAPTEICLCLDYETIPQQTLLTKIKLLANSKNCKVTVLHIDTPKKDKKENLYESEVKSMIALHLSSVDFEIKSYAAESVSRGILEYVKINSPSLLVMIAHPHNYLQKILNASQSKLLTNLSNVPLLVYHE</sequence>
<dbReference type="InterPro" id="IPR014729">
    <property type="entry name" value="Rossmann-like_a/b/a_fold"/>
</dbReference>
<reference evidence="3 4" key="1">
    <citation type="submission" date="2019-08" db="EMBL/GenBank/DDBJ databases">
        <title>Genome of Luteibaculum oceani JCM 18817.</title>
        <authorList>
            <person name="Bowman J.P."/>
        </authorList>
    </citation>
    <scope>NUCLEOTIDE SEQUENCE [LARGE SCALE GENOMIC DNA]</scope>
    <source>
        <strain evidence="3 4">JCM 18817</strain>
    </source>
</reference>
<dbReference type="PRINTS" id="PR01438">
    <property type="entry name" value="UNVRSLSTRESS"/>
</dbReference>
<evidence type="ECO:0000259" key="2">
    <source>
        <dbReference type="Pfam" id="PF00582"/>
    </source>
</evidence>
<evidence type="ECO:0000256" key="1">
    <source>
        <dbReference type="ARBA" id="ARBA00008791"/>
    </source>
</evidence>
<evidence type="ECO:0000313" key="4">
    <source>
        <dbReference type="Proteomes" id="UP000321168"/>
    </source>
</evidence>
<dbReference type="Proteomes" id="UP000321168">
    <property type="component" value="Unassembled WGS sequence"/>
</dbReference>
<comment type="caution">
    <text evidence="3">The sequence shown here is derived from an EMBL/GenBank/DDBJ whole genome shotgun (WGS) entry which is preliminary data.</text>
</comment>
<dbReference type="SUPFAM" id="SSF52402">
    <property type="entry name" value="Adenine nucleotide alpha hydrolases-like"/>
    <property type="match status" value="2"/>
</dbReference>